<sequence>MVHSMAFYVQSNCFRKVCYKISSAVQCKAGHAKGYWVRQAAVFAISLGLLTGGCSQQDQGNKAQESQASKNSVQYSAVELQMDVLEIGKDEKVYNIKQDGNTVDSFSVSVKNIEDKQGLRVECILKHRDKSIHKEEECFGLSIKKAFKVGENLLLLLTFATGGNTCIVEYAFLTLKPNKEVGLSQRFDNCFPATEVRTEDGSILVKIPSYDEPKLFVYKDGLLEEKPDPEFAEPDAKTIKPKDNEKLTLELLKAACLNKVGRSKDGRLECKPCPSFTSFGKDSMIEDSLVVEEIYGGDFYPGKKYYIVRYSGCEPNSKGGGGYYMVEETKRGLRFVSVYNESAGKCRVRTKQGRDYLYCTLGECYVKSAGRLGCRFINLDF</sequence>
<protein>
    <submittedName>
        <fullName evidence="1">Uncharacterized protein</fullName>
    </submittedName>
</protein>
<dbReference type="STRING" id="608538.HTH_0090"/>
<evidence type="ECO:0000313" key="2">
    <source>
        <dbReference type="Proteomes" id="UP000002574"/>
    </source>
</evidence>
<accession>D3DFF5</accession>
<dbReference type="KEGG" id="hte:Hydth_0091"/>
<organism evidence="1 2">
    <name type="scientific">Hydrogenobacter thermophilus (strain DSM 6534 / IAM 12695 / TK-6)</name>
    <dbReference type="NCBI Taxonomy" id="608538"/>
    <lineage>
        <taxon>Bacteria</taxon>
        <taxon>Pseudomonadati</taxon>
        <taxon>Aquificota</taxon>
        <taxon>Aquificia</taxon>
        <taxon>Aquificales</taxon>
        <taxon>Aquificaceae</taxon>
        <taxon>Hydrogenobacter</taxon>
    </lineage>
</organism>
<dbReference type="KEGG" id="hth:HTH_0090"/>
<reference evidence="1 2" key="1">
    <citation type="journal article" date="2010" name="J. Bacteriol.">
        <title>Complete genome sequence of the thermophilic, obligately chemolithoautotrophic hydrogen-oxidizing bacterium Hydrogenobacter thermophilus TK-6.</title>
        <authorList>
            <person name="Arai H."/>
            <person name="Kanbe H."/>
            <person name="Ishii M."/>
            <person name="Igarashi Y."/>
        </authorList>
    </citation>
    <scope>NUCLEOTIDE SEQUENCE [LARGE SCALE GENOMIC DNA]</scope>
    <source>
        <strain evidence="2">DSM 6534 / IAM 12695 / TK-6 [Tokyo]</strain>
    </source>
</reference>
<dbReference type="Proteomes" id="UP000002574">
    <property type="component" value="Chromosome"/>
</dbReference>
<evidence type="ECO:0000313" key="1">
    <source>
        <dbReference type="EMBL" id="BAI68557.1"/>
    </source>
</evidence>
<name>D3DFF5_HYDTT</name>
<proteinExistence type="predicted"/>
<keyword evidence="2" id="KW-1185">Reference proteome</keyword>
<gene>
    <name evidence="1" type="ordered locus">HTH_0090</name>
</gene>
<dbReference type="AlphaFoldDB" id="D3DFF5"/>
<dbReference type="EMBL" id="AP011112">
    <property type="protein sequence ID" value="BAI68557.1"/>
    <property type="molecule type" value="Genomic_DNA"/>
</dbReference>